<evidence type="ECO:0000313" key="2">
    <source>
        <dbReference type="EMBL" id="GJT73631.1"/>
    </source>
</evidence>
<evidence type="ECO:0000313" key="3">
    <source>
        <dbReference type="Proteomes" id="UP001151760"/>
    </source>
</evidence>
<protein>
    <submittedName>
        <fullName evidence="2">Uncharacterized protein</fullName>
    </submittedName>
</protein>
<feature type="compositionally biased region" description="Polar residues" evidence="1">
    <location>
        <begin position="33"/>
        <end position="42"/>
    </location>
</feature>
<gene>
    <name evidence="2" type="ORF">Tco_1032917</name>
</gene>
<keyword evidence="3" id="KW-1185">Reference proteome</keyword>
<sequence length="166" mass="18587">MKVNSTPDRVLESPSPFPIPVVDSDAFFEESDTSLSHSNNSLPEFESFSDQTEETRSGSTTTHANYSLPEFESFHFDPSFSRPPPEPPDVEICLHFEPDAPVIDNFNELNDDQRGSEIDFSQNVEDDDSFTFVIRTFLPFLTYPEVSLLSCSTGSEDTIFDPGIST</sequence>
<feature type="region of interest" description="Disordered" evidence="1">
    <location>
        <begin position="1"/>
        <end position="64"/>
    </location>
</feature>
<comment type="caution">
    <text evidence="2">The sequence shown here is derived from an EMBL/GenBank/DDBJ whole genome shotgun (WGS) entry which is preliminary data.</text>
</comment>
<accession>A0ABQ5GEK7</accession>
<dbReference type="Proteomes" id="UP001151760">
    <property type="component" value="Unassembled WGS sequence"/>
</dbReference>
<name>A0ABQ5GEK7_9ASTR</name>
<dbReference type="EMBL" id="BQNB010018368">
    <property type="protein sequence ID" value="GJT73631.1"/>
    <property type="molecule type" value="Genomic_DNA"/>
</dbReference>
<proteinExistence type="predicted"/>
<reference evidence="2" key="2">
    <citation type="submission" date="2022-01" db="EMBL/GenBank/DDBJ databases">
        <authorList>
            <person name="Yamashiro T."/>
            <person name="Shiraishi A."/>
            <person name="Satake H."/>
            <person name="Nakayama K."/>
        </authorList>
    </citation>
    <scope>NUCLEOTIDE SEQUENCE</scope>
</reference>
<evidence type="ECO:0000256" key="1">
    <source>
        <dbReference type="SAM" id="MobiDB-lite"/>
    </source>
</evidence>
<reference evidence="2" key="1">
    <citation type="journal article" date="2022" name="Int. J. Mol. Sci.">
        <title>Draft Genome of Tanacetum Coccineum: Genomic Comparison of Closely Related Tanacetum-Family Plants.</title>
        <authorList>
            <person name="Yamashiro T."/>
            <person name="Shiraishi A."/>
            <person name="Nakayama K."/>
            <person name="Satake H."/>
        </authorList>
    </citation>
    <scope>NUCLEOTIDE SEQUENCE</scope>
</reference>
<organism evidence="2 3">
    <name type="scientific">Tanacetum coccineum</name>
    <dbReference type="NCBI Taxonomy" id="301880"/>
    <lineage>
        <taxon>Eukaryota</taxon>
        <taxon>Viridiplantae</taxon>
        <taxon>Streptophyta</taxon>
        <taxon>Embryophyta</taxon>
        <taxon>Tracheophyta</taxon>
        <taxon>Spermatophyta</taxon>
        <taxon>Magnoliopsida</taxon>
        <taxon>eudicotyledons</taxon>
        <taxon>Gunneridae</taxon>
        <taxon>Pentapetalae</taxon>
        <taxon>asterids</taxon>
        <taxon>campanulids</taxon>
        <taxon>Asterales</taxon>
        <taxon>Asteraceae</taxon>
        <taxon>Asteroideae</taxon>
        <taxon>Anthemideae</taxon>
        <taxon>Anthemidinae</taxon>
        <taxon>Tanacetum</taxon>
    </lineage>
</organism>